<organism evidence="1 2">
    <name type="scientific">Herbiconiux flava</name>
    <dbReference type="NCBI Taxonomy" id="881268"/>
    <lineage>
        <taxon>Bacteria</taxon>
        <taxon>Bacillati</taxon>
        <taxon>Actinomycetota</taxon>
        <taxon>Actinomycetes</taxon>
        <taxon>Micrococcales</taxon>
        <taxon>Microbacteriaceae</taxon>
        <taxon>Herbiconiux</taxon>
    </lineage>
</organism>
<dbReference type="RefSeq" id="WP_179548494.1">
    <property type="nucleotide sequence ID" value="NZ_BSEW01000002.1"/>
</dbReference>
<dbReference type="EMBL" id="JACCBM010000001">
    <property type="protein sequence ID" value="NYD71576.1"/>
    <property type="molecule type" value="Genomic_DNA"/>
</dbReference>
<comment type="caution">
    <text evidence="1">The sequence shown here is derived from an EMBL/GenBank/DDBJ whole genome shotgun (WGS) entry which is preliminary data.</text>
</comment>
<accession>A0A852SRS2</accession>
<dbReference type="Proteomes" id="UP000549913">
    <property type="component" value="Unassembled WGS sequence"/>
</dbReference>
<evidence type="ECO:0000313" key="2">
    <source>
        <dbReference type="Proteomes" id="UP000549913"/>
    </source>
</evidence>
<protein>
    <submittedName>
        <fullName evidence="1">Uncharacterized protein</fullName>
    </submittedName>
</protein>
<dbReference type="AlphaFoldDB" id="A0A852SRS2"/>
<proteinExistence type="predicted"/>
<reference evidence="1 2" key="1">
    <citation type="submission" date="2020-07" db="EMBL/GenBank/DDBJ databases">
        <title>Sequencing the genomes of 1000 actinobacteria strains.</title>
        <authorList>
            <person name="Klenk H.-P."/>
        </authorList>
    </citation>
    <scope>NUCLEOTIDE SEQUENCE [LARGE SCALE GENOMIC DNA]</scope>
    <source>
        <strain evidence="1 2">DSM 26474</strain>
    </source>
</reference>
<gene>
    <name evidence="1" type="ORF">BJ984_002734</name>
</gene>
<sequence length="83" mass="9039">MIEHEYGRVVHHGGRTFFATETMAEIFEAAAADIVARGDTELVPLLHRGGVDLLLVGPRVPIAVRRIEVGRAPVAEPEKRTAV</sequence>
<evidence type="ECO:0000313" key="1">
    <source>
        <dbReference type="EMBL" id="NYD71576.1"/>
    </source>
</evidence>
<name>A0A852SRS2_9MICO</name>
<keyword evidence="2" id="KW-1185">Reference proteome</keyword>